<accession>W4L6Q0</accession>
<dbReference type="Pfam" id="PF12570">
    <property type="entry name" value="DUF3750"/>
    <property type="match status" value="1"/>
</dbReference>
<reference evidence="1 2" key="1">
    <citation type="journal article" date="2014" name="Nature">
        <title>An environmental bacterial taxon with a large and distinct metabolic repertoire.</title>
        <authorList>
            <person name="Wilson M.C."/>
            <person name="Mori T."/>
            <person name="Ruckert C."/>
            <person name="Uria A.R."/>
            <person name="Helf M.J."/>
            <person name="Takada K."/>
            <person name="Gernert C."/>
            <person name="Steffens U.A."/>
            <person name="Heycke N."/>
            <person name="Schmitt S."/>
            <person name="Rinke C."/>
            <person name="Helfrich E.J."/>
            <person name="Brachmann A.O."/>
            <person name="Gurgui C."/>
            <person name="Wakimoto T."/>
            <person name="Kracht M."/>
            <person name="Crusemann M."/>
            <person name="Hentschel U."/>
            <person name="Abe I."/>
            <person name="Matsunaga S."/>
            <person name="Kalinowski J."/>
            <person name="Takeyama H."/>
            <person name="Piel J."/>
        </authorList>
    </citation>
    <scope>NUCLEOTIDE SEQUENCE [LARGE SCALE GENOMIC DNA]</scope>
    <source>
        <strain evidence="2">TSY1</strain>
    </source>
</reference>
<evidence type="ECO:0008006" key="3">
    <source>
        <dbReference type="Google" id="ProtNLM"/>
    </source>
</evidence>
<dbReference type="PATRIC" id="fig|1429438.4.peg.7433"/>
<sequence length="258" mass="28292">MRFMRLLRRAMIWGSLLILFLFLGPLAVFVTGGARLRGDWSVASHHPSGLAPAPSQTPEAVVQVYAARAFAWRGAFSVHTWIAAKPAHAKRYTRYEVIGWRYYHGRSAVSITQDRAPDAQWFGADPWLLRDVRGADAETIIAALPTAVASYPYSKYYRPWPGPNSNTFTAHVARYLPQLRLTLPAIAVGKDYLSKGKWVARTPSGTGVQVSVSGMFGVLAGWREGIELNILALNVGVDPRGLAIQLPGIGRVGRSVNP</sequence>
<evidence type="ECO:0000313" key="2">
    <source>
        <dbReference type="Proteomes" id="UP000019141"/>
    </source>
</evidence>
<dbReference type="InterPro" id="IPR022224">
    <property type="entry name" value="DUF3750"/>
</dbReference>
<gene>
    <name evidence="1" type="ORF">ETSY1_39670</name>
</gene>
<name>W4L6Q0_ENTF1</name>
<dbReference type="Proteomes" id="UP000019141">
    <property type="component" value="Unassembled WGS sequence"/>
</dbReference>
<protein>
    <recommendedName>
        <fullName evidence="3">DUF3750 domain-containing protein</fullName>
    </recommendedName>
</protein>
<dbReference type="EMBL" id="AZHW01001255">
    <property type="protein sequence ID" value="ETW93335.1"/>
    <property type="molecule type" value="Genomic_DNA"/>
</dbReference>
<keyword evidence="2" id="KW-1185">Reference proteome</keyword>
<evidence type="ECO:0000313" key="1">
    <source>
        <dbReference type="EMBL" id="ETW93335.1"/>
    </source>
</evidence>
<dbReference type="HOGENOM" id="CLU_095595_0_0_7"/>
<proteinExistence type="predicted"/>
<organism evidence="1 2">
    <name type="scientific">Entotheonella factor</name>
    <dbReference type="NCBI Taxonomy" id="1429438"/>
    <lineage>
        <taxon>Bacteria</taxon>
        <taxon>Pseudomonadati</taxon>
        <taxon>Nitrospinota/Tectimicrobiota group</taxon>
        <taxon>Candidatus Tectimicrobiota</taxon>
        <taxon>Candidatus Entotheonellia</taxon>
        <taxon>Candidatus Entotheonellales</taxon>
        <taxon>Candidatus Entotheonellaceae</taxon>
        <taxon>Candidatus Entotheonella</taxon>
    </lineage>
</organism>
<dbReference type="AlphaFoldDB" id="W4L6Q0"/>
<comment type="caution">
    <text evidence="1">The sequence shown here is derived from an EMBL/GenBank/DDBJ whole genome shotgun (WGS) entry which is preliminary data.</text>
</comment>